<feature type="region of interest" description="Disordered" evidence="3">
    <location>
        <begin position="911"/>
        <end position="930"/>
    </location>
</feature>
<keyword evidence="4" id="KW-0812">Transmembrane</keyword>
<dbReference type="PROSITE" id="PS50102">
    <property type="entry name" value="RRM"/>
    <property type="match status" value="3"/>
</dbReference>
<evidence type="ECO:0000259" key="7">
    <source>
        <dbReference type="PROSITE" id="PS50102"/>
    </source>
</evidence>
<dbReference type="EMBL" id="JABANM010000970">
    <property type="protein sequence ID" value="KAF4755068.1"/>
    <property type="molecule type" value="Genomic_DNA"/>
</dbReference>
<keyword evidence="4" id="KW-0472">Membrane</keyword>
<dbReference type="Gene3D" id="2.20.70.10">
    <property type="match status" value="1"/>
</dbReference>
<evidence type="ECO:0000256" key="4">
    <source>
        <dbReference type="SAM" id="Phobius"/>
    </source>
</evidence>
<feature type="domain" description="WW" evidence="6">
    <location>
        <begin position="781"/>
        <end position="808"/>
    </location>
</feature>
<dbReference type="InterPro" id="IPR000504">
    <property type="entry name" value="RRM_dom"/>
</dbReference>
<feature type="transmembrane region" description="Helical" evidence="4">
    <location>
        <begin position="316"/>
        <end position="337"/>
    </location>
</feature>
<dbReference type="SUPFAM" id="SSF54928">
    <property type="entry name" value="RNA-binding domain, RBD"/>
    <property type="match status" value="3"/>
</dbReference>
<dbReference type="AlphaFoldDB" id="A0A7J6UD58"/>
<feature type="transmembrane region" description="Helical" evidence="4">
    <location>
        <begin position="91"/>
        <end position="112"/>
    </location>
</feature>
<dbReference type="SUPFAM" id="SSF51045">
    <property type="entry name" value="WW domain"/>
    <property type="match status" value="1"/>
</dbReference>
<dbReference type="SMART" id="SM00456">
    <property type="entry name" value="WW"/>
    <property type="match status" value="1"/>
</dbReference>
<dbReference type="PROSITE" id="PS50020">
    <property type="entry name" value="WW_DOMAIN_2"/>
    <property type="match status" value="1"/>
</dbReference>
<dbReference type="CDD" id="cd12362">
    <property type="entry name" value="RRM3_CELF1-6"/>
    <property type="match status" value="1"/>
</dbReference>
<keyword evidence="5" id="KW-0732">Signal</keyword>
<proteinExistence type="predicted"/>
<feature type="compositionally biased region" description="Basic and acidic residues" evidence="3">
    <location>
        <begin position="663"/>
        <end position="673"/>
    </location>
</feature>
<keyword evidence="4" id="KW-1133">Transmembrane helix</keyword>
<reference evidence="8 9" key="1">
    <citation type="submission" date="2020-04" db="EMBL/GenBank/DDBJ databases">
        <title>Perkinsus olseni comparative genomics.</title>
        <authorList>
            <person name="Bogema D.R."/>
        </authorList>
    </citation>
    <scope>NUCLEOTIDE SEQUENCE [LARGE SCALE GENOMIC DNA]</scope>
    <source>
        <strain evidence="8">ATCC PRA-205</strain>
    </source>
</reference>
<feature type="transmembrane region" description="Helical" evidence="4">
    <location>
        <begin position="278"/>
        <end position="304"/>
    </location>
</feature>
<feature type="compositionally biased region" description="Low complexity" evidence="3">
    <location>
        <begin position="704"/>
        <end position="715"/>
    </location>
</feature>
<dbReference type="Proteomes" id="UP000574390">
    <property type="component" value="Unassembled WGS sequence"/>
</dbReference>
<dbReference type="Gene3D" id="3.30.70.330">
    <property type="match status" value="3"/>
</dbReference>
<evidence type="ECO:0000259" key="6">
    <source>
        <dbReference type="PROSITE" id="PS50020"/>
    </source>
</evidence>
<sequence length="930" mass="99614">MPLLSTWHRFLWTLAVLSLRVPVEGRHLVLRIHVNDKRRGPADLRDPFAALSNFVATAEKKVNRALDTVTRLENKLEGRGDGDTPTTGLQFWTMGFLLLLGAGTAGTIVWLYHPAKRASVGGVVADVFVFTGELVSLTARGGGGSLKVVMKGKKRGDKVEEFAQISSEGGREQHTFTRKAGAFTWVIGEVEDVDGPDGEVLAEIFEGDEVIADGRIDLKDLYKEGRLTKDMQESIEIKIPVQGGTIEEIVLNGKLAKGSNFHEALRYGKSIFMGVKRAGIFGIAAYGICAVCGVFGNFMVGGMFLFGGCTSQSTVALVGMVILAALVLPTLSAWGAADDVQYDIAKNKMFLARVSSQLKALVLIILGTVQIVMAVTGGTETCSPLFTTLGSASLVNSIFFIIVFVKDEVGGDIMALVKPNCLLKGTRQEPAQESEQQQGRTCPKMNVEVESSVVPERSDGGVDLDSSRVYIGLAGMPPPPAADQGSTSVKLFVRGLPIHYPESDLRAVFEEYGVVEDVFILRDRSTMQSRGMAFVRFRDIPCGMAAIKALNGTQLPRSDSHIPLSVLLAQGEAERLGMPGEAVPTGGDTKLFVSGLGPATQEPELRTIFEPYGRINEIHVPGPHALYAFVRFADKEDALKAIGEVNGRVTVEGSQRPLEVKVAESRAAKADRNSHHHQHHYAGGGYDPTTSSSGYGGPPPPLAAPAAAAAAPSRGTSRPMFKAGMAADPASAAGLRLMAGAAASLPINGTSSPPPGRQDSPASNGVRGPSATQAPRTAGVWTEYFTMDDTPYYHNSRTNEVQWEMPAEFRNPINVHTAPQTKGPPGANVFVFSVPDAWTESDLRDHFSSFGNIVSAKVVVDKHTGLSRGYGFISYDNAQSAGRAVVLRRVAEMNGFVAANGRRIKVQIKKGEEGAAVQRPDREGRSARPY</sequence>
<keyword evidence="1 2" id="KW-0694">RNA-binding</keyword>
<name>A0A7J6UD58_PEROL</name>
<evidence type="ECO:0000256" key="5">
    <source>
        <dbReference type="SAM" id="SignalP"/>
    </source>
</evidence>
<feature type="domain" description="RRM" evidence="7">
    <location>
        <begin position="489"/>
        <end position="571"/>
    </location>
</feature>
<evidence type="ECO:0000313" key="9">
    <source>
        <dbReference type="Proteomes" id="UP000574390"/>
    </source>
</evidence>
<accession>A0A7J6UD58</accession>
<feature type="region of interest" description="Disordered" evidence="3">
    <location>
        <begin position="745"/>
        <end position="777"/>
    </location>
</feature>
<dbReference type="Pfam" id="PF00076">
    <property type="entry name" value="RRM_1"/>
    <property type="match status" value="3"/>
</dbReference>
<feature type="region of interest" description="Disordered" evidence="3">
    <location>
        <begin position="663"/>
        <end position="715"/>
    </location>
</feature>
<feature type="domain" description="RRM" evidence="7">
    <location>
        <begin position="827"/>
        <end position="911"/>
    </location>
</feature>
<evidence type="ECO:0000313" key="8">
    <source>
        <dbReference type="EMBL" id="KAF4755068.1"/>
    </source>
</evidence>
<feature type="transmembrane region" description="Helical" evidence="4">
    <location>
        <begin position="358"/>
        <end position="379"/>
    </location>
</feature>
<evidence type="ECO:0000256" key="2">
    <source>
        <dbReference type="PROSITE-ProRule" id="PRU00176"/>
    </source>
</evidence>
<dbReference type="CDD" id="cd00201">
    <property type="entry name" value="WW"/>
    <property type="match status" value="1"/>
</dbReference>
<evidence type="ECO:0008006" key="10">
    <source>
        <dbReference type="Google" id="ProtNLM"/>
    </source>
</evidence>
<dbReference type="InterPro" id="IPR052462">
    <property type="entry name" value="SLIRP/GR-RBP-like"/>
</dbReference>
<protein>
    <recommendedName>
        <fullName evidence="10">CUGBP Elav-like member 5</fullName>
    </recommendedName>
</protein>
<dbReference type="InterPro" id="IPR036020">
    <property type="entry name" value="WW_dom_sf"/>
</dbReference>
<evidence type="ECO:0000256" key="3">
    <source>
        <dbReference type="SAM" id="MobiDB-lite"/>
    </source>
</evidence>
<organism evidence="8 9">
    <name type="scientific">Perkinsus olseni</name>
    <name type="common">Perkinsus atlanticus</name>
    <dbReference type="NCBI Taxonomy" id="32597"/>
    <lineage>
        <taxon>Eukaryota</taxon>
        <taxon>Sar</taxon>
        <taxon>Alveolata</taxon>
        <taxon>Perkinsozoa</taxon>
        <taxon>Perkinsea</taxon>
        <taxon>Perkinsida</taxon>
        <taxon>Perkinsidae</taxon>
        <taxon>Perkinsus</taxon>
    </lineage>
</organism>
<gene>
    <name evidence="8" type="ORF">FOZ62_022913</name>
</gene>
<dbReference type="InterPro" id="IPR001202">
    <property type="entry name" value="WW_dom"/>
</dbReference>
<dbReference type="InterPro" id="IPR035979">
    <property type="entry name" value="RBD_domain_sf"/>
</dbReference>
<dbReference type="PANTHER" id="PTHR48027">
    <property type="entry name" value="HETEROGENEOUS NUCLEAR RIBONUCLEOPROTEIN 87F-RELATED"/>
    <property type="match status" value="1"/>
</dbReference>
<dbReference type="GO" id="GO:0003723">
    <property type="term" value="F:RNA binding"/>
    <property type="evidence" value="ECO:0007669"/>
    <property type="project" value="UniProtKB-UniRule"/>
</dbReference>
<feature type="chain" id="PRO_5029836999" description="CUGBP Elav-like member 5" evidence="5">
    <location>
        <begin position="26"/>
        <end position="930"/>
    </location>
</feature>
<feature type="domain" description="RRM" evidence="7">
    <location>
        <begin position="589"/>
        <end position="665"/>
    </location>
</feature>
<evidence type="ECO:0000256" key="1">
    <source>
        <dbReference type="ARBA" id="ARBA00022884"/>
    </source>
</evidence>
<dbReference type="InterPro" id="IPR012677">
    <property type="entry name" value="Nucleotide-bd_a/b_plait_sf"/>
</dbReference>
<dbReference type="SMART" id="SM00360">
    <property type="entry name" value="RRM"/>
    <property type="match status" value="3"/>
</dbReference>
<feature type="signal peptide" evidence="5">
    <location>
        <begin position="1"/>
        <end position="25"/>
    </location>
</feature>
<comment type="caution">
    <text evidence="8">The sequence shown here is derived from an EMBL/GenBank/DDBJ whole genome shotgun (WGS) entry which is preliminary data.</text>
</comment>